<accession>A0ABU4H6S4</accession>
<dbReference type="Gene3D" id="3.40.50.1110">
    <property type="entry name" value="SGNH hydrolase"/>
    <property type="match status" value="1"/>
</dbReference>
<dbReference type="PANTHER" id="PTHR37981:SF1">
    <property type="entry name" value="SGNH HYDROLASE-TYPE ESTERASE DOMAIN-CONTAINING PROTEIN"/>
    <property type="match status" value="1"/>
</dbReference>
<dbReference type="CDD" id="cd01823">
    <property type="entry name" value="SEST_like"/>
    <property type="match status" value="1"/>
</dbReference>
<dbReference type="RefSeq" id="WP_318354849.1">
    <property type="nucleotide sequence ID" value="NZ_JAWQEV010000006.1"/>
</dbReference>
<feature type="domain" description="SGNH hydrolase-type esterase" evidence="2">
    <location>
        <begin position="38"/>
        <end position="284"/>
    </location>
</feature>
<dbReference type="InterPro" id="IPR037460">
    <property type="entry name" value="SEST-like"/>
</dbReference>
<reference evidence="3 4" key="1">
    <citation type="submission" date="2023-11" db="EMBL/GenBank/DDBJ databases">
        <title>Draft genome sequence of Microbacterium arthrosphaerae JCM 30492.</title>
        <authorList>
            <person name="Zhang G."/>
            <person name="Ding Y."/>
        </authorList>
    </citation>
    <scope>NUCLEOTIDE SEQUENCE [LARGE SCALE GENOMIC DNA]</scope>
    <source>
        <strain evidence="3 4">JCM 30492</strain>
    </source>
</reference>
<evidence type="ECO:0000259" key="2">
    <source>
        <dbReference type="Pfam" id="PF13472"/>
    </source>
</evidence>
<sequence>MKRRILAALAALAVGATALFGTSSAALAVEPTGSPYVAIGDSEAAGTGNMPYLDAGCLRSKKAYPELLGVALGTPVLSAACAGDDTAEVTAQAATLAAMGSLGPATQLVTITAGVNNIDWQSVLIACSSTGTPAACEAAKLDAAEAAAGIPVAISQLIGLVRSLAPTARIVVTGYPLLFGMVSDTCHVGSSGGAPVAFTAQQTAEINAGVAGVNTAVSGGVDLYQAIFTATFGMPDPLVEFVDVSPAFEGHRLCDTGDRWIIGLSSGKGTVDRGFHPNAAGQQAYARAVAGALAG</sequence>
<dbReference type="Pfam" id="PF13472">
    <property type="entry name" value="Lipase_GDSL_2"/>
    <property type="match status" value="1"/>
</dbReference>
<dbReference type="InterPro" id="IPR036514">
    <property type="entry name" value="SGNH_hydro_sf"/>
</dbReference>
<dbReference type="PANTHER" id="PTHR37981">
    <property type="entry name" value="LIPASE 2"/>
    <property type="match status" value="1"/>
</dbReference>
<dbReference type="InterPro" id="IPR013830">
    <property type="entry name" value="SGNH_hydro"/>
</dbReference>
<dbReference type="EMBL" id="JAWQEV010000006">
    <property type="protein sequence ID" value="MDW4574355.1"/>
    <property type="molecule type" value="Genomic_DNA"/>
</dbReference>
<evidence type="ECO:0000313" key="4">
    <source>
        <dbReference type="Proteomes" id="UP001283109"/>
    </source>
</evidence>
<evidence type="ECO:0000256" key="1">
    <source>
        <dbReference type="SAM" id="SignalP"/>
    </source>
</evidence>
<comment type="caution">
    <text evidence="3">The sequence shown here is derived from an EMBL/GenBank/DDBJ whole genome shotgun (WGS) entry which is preliminary data.</text>
</comment>
<dbReference type="SUPFAM" id="SSF52266">
    <property type="entry name" value="SGNH hydrolase"/>
    <property type="match status" value="1"/>
</dbReference>
<keyword evidence="3" id="KW-0378">Hydrolase</keyword>
<name>A0ABU4H6S4_9MICO</name>
<feature type="chain" id="PRO_5045332871" evidence="1">
    <location>
        <begin position="29"/>
        <end position="295"/>
    </location>
</feature>
<evidence type="ECO:0000313" key="3">
    <source>
        <dbReference type="EMBL" id="MDW4574355.1"/>
    </source>
</evidence>
<protein>
    <submittedName>
        <fullName evidence="3">SGNH/GDSL hydrolase family protein</fullName>
        <ecNumber evidence="3">3.1.-.-</ecNumber>
    </submittedName>
</protein>
<dbReference type="GO" id="GO:0016787">
    <property type="term" value="F:hydrolase activity"/>
    <property type="evidence" value="ECO:0007669"/>
    <property type="project" value="UniProtKB-KW"/>
</dbReference>
<feature type="signal peptide" evidence="1">
    <location>
        <begin position="1"/>
        <end position="28"/>
    </location>
</feature>
<keyword evidence="4" id="KW-1185">Reference proteome</keyword>
<gene>
    <name evidence="3" type="ORF">R8Z58_16365</name>
</gene>
<proteinExistence type="predicted"/>
<keyword evidence="1" id="KW-0732">Signal</keyword>
<organism evidence="3 4">
    <name type="scientific">Microbacterium arthrosphaerae</name>
    <dbReference type="NCBI Taxonomy" id="792652"/>
    <lineage>
        <taxon>Bacteria</taxon>
        <taxon>Bacillati</taxon>
        <taxon>Actinomycetota</taxon>
        <taxon>Actinomycetes</taxon>
        <taxon>Micrococcales</taxon>
        <taxon>Microbacteriaceae</taxon>
        <taxon>Microbacterium</taxon>
    </lineage>
</organism>
<dbReference type="Proteomes" id="UP001283109">
    <property type="component" value="Unassembled WGS sequence"/>
</dbReference>
<dbReference type="EC" id="3.1.-.-" evidence="3"/>